<dbReference type="InterPro" id="IPR042238">
    <property type="entry name" value="Rad28/ERCC8/Ckn1/ATCSA-1"/>
</dbReference>
<dbReference type="SUPFAM" id="SSF50978">
    <property type="entry name" value="WD40 repeat-like"/>
    <property type="match status" value="1"/>
</dbReference>
<dbReference type="GO" id="GO:0000209">
    <property type="term" value="P:protein polyubiquitination"/>
    <property type="evidence" value="ECO:0007669"/>
    <property type="project" value="TreeGrafter"/>
</dbReference>
<name>A0A9N9DP83_9GLOM</name>
<evidence type="ECO:0000313" key="7">
    <source>
        <dbReference type="Proteomes" id="UP000789739"/>
    </source>
</evidence>
<reference evidence="6" key="1">
    <citation type="submission" date="2021-06" db="EMBL/GenBank/DDBJ databases">
        <authorList>
            <person name="Kallberg Y."/>
            <person name="Tangrot J."/>
            <person name="Rosling A."/>
        </authorList>
    </citation>
    <scope>NUCLEOTIDE SEQUENCE</scope>
    <source>
        <strain evidence="6">BR232B</strain>
    </source>
</reference>
<dbReference type="PANTHER" id="PTHR46202:SF1">
    <property type="entry name" value="DNA EXCISION REPAIR PROTEIN ERCC-8"/>
    <property type="match status" value="1"/>
</dbReference>
<feature type="repeat" description="WD" evidence="5">
    <location>
        <begin position="184"/>
        <end position="220"/>
    </location>
</feature>
<dbReference type="PROSITE" id="PS50294">
    <property type="entry name" value="WD_REPEATS_REGION"/>
    <property type="match status" value="3"/>
</dbReference>
<keyword evidence="3" id="KW-0227">DNA damage</keyword>
<dbReference type="InterPro" id="IPR036322">
    <property type="entry name" value="WD40_repeat_dom_sf"/>
</dbReference>
<dbReference type="InterPro" id="IPR001680">
    <property type="entry name" value="WD40_rpt"/>
</dbReference>
<sequence>MMKSLLDREIGTQPSYIIRKQVIERKLESFQLSTLKGFHTEHGGPIMTLALDNVQQRYLLSGGADAEIRLYDLGKNTAQLREPRITIRSKKRELKCRNAGHEFTVTGINWSPHSWKLFTTSSMDKTVKCWDSNYMVPVHTFDLKSHVYSHAMSPRVRNGLVASALGDHFIRMCDIRHKVAVLTLSGHYKSVISVQWSPLFHNMLASAGEDGTVRLWDIRNPLRCLVSLDYTNEGSPTSARNVGHTAPVNGLTFTHDGLHLLSTGQDNTLRLWDVYQGTNVLVEYGGELVNKARLCVTLALTKSDKCIPSLVFHPTSDGRILIYDLFDGTLHDRLHGPMSSINCVIWKQHNQELYSGDGDKRILVWRSKVEEQENEDVCVEMNEQDAWSDYE</sequence>
<keyword evidence="7" id="KW-1185">Reference proteome</keyword>
<organism evidence="6 7">
    <name type="scientific">Paraglomus brasilianum</name>
    <dbReference type="NCBI Taxonomy" id="144538"/>
    <lineage>
        <taxon>Eukaryota</taxon>
        <taxon>Fungi</taxon>
        <taxon>Fungi incertae sedis</taxon>
        <taxon>Mucoromycota</taxon>
        <taxon>Glomeromycotina</taxon>
        <taxon>Glomeromycetes</taxon>
        <taxon>Paraglomerales</taxon>
        <taxon>Paraglomeraceae</taxon>
        <taxon>Paraglomus</taxon>
    </lineage>
</organism>
<keyword evidence="4" id="KW-0234">DNA repair</keyword>
<evidence type="ECO:0000256" key="3">
    <source>
        <dbReference type="ARBA" id="ARBA00022763"/>
    </source>
</evidence>
<dbReference type="PROSITE" id="PS00678">
    <property type="entry name" value="WD_REPEATS_1"/>
    <property type="match status" value="2"/>
</dbReference>
<dbReference type="OrthoDB" id="361494at2759"/>
<protein>
    <submittedName>
        <fullName evidence="6">2681_t:CDS:1</fullName>
    </submittedName>
</protein>
<dbReference type="EMBL" id="CAJVPI010002418">
    <property type="protein sequence ID" value="CAG8643043.1"/>
    <property type="molecule type" value="Genomic_DNA"/>
</dbReference>
<dbReference type="Gene3D" id="2.130.10.10">
    <property type="entry name" value="YVTN repeat-like/Quinoprotein amine dehydrogenase"/>
    <property type="match status" value="1"/>
</dbReference>
<evidence type="ECO:0000313" key="6">
    <source>
        <dbReference type="EMBL" id="CAG8643043.1"/>
    </source>
</evidence>
<dbReference type="GO" id="GO:0043161">
    <property type="term" value="P:proteasome-mediated ubiquitin-dependent protein catabolic process"/>
    <property type="evidence" value="ECO:0007669"/>
    <property type="project" value="TreeGrafter"/>
</dbReference>
<dbReference type="CDD" id="cd00200">
    <property type="entry name" value="WD40"/>
    <property type="match status" value="1"/>
</dbReference>
<evidence type="ECO:0000256" key="4">
    <source>
        <dbReference type="ARBA" id="ARBA00023204"/>
    </source>
</evidence>
<dbReference type="PANTHER" id="PTHR46202">
    <property type="entry name" value="DNA EXCISION REPAIR PROTEIN ERCC-8"/>
    <property type="match status" value="1"/>
</dbReference>
<dbReference type="PRINTS" id="PR00320">
    <property type="entry name" value="GPROTEINBRPT"/>
</dbReference>
<feature type="repeat" description="WD" evidence="5">
    <location>
        <begin position="98"/>
        <end position="131"/>
    </location>
</feature>
<dbReference type="SMART" id="SM00320">
    <property type="entry name" value="WD40"/>
    <property type="match status" value="5"/>
</dbReference>
<evidence type="ECO:0000256" key="2">
    <source>
        <dbReference type="ARBA" id="ARBA00022737"/>
    </source>
</evidence>
<dbReference type="GO" id="GO:0031464">
    <property type="term" value="C:Cul4A-RING E3 ubiquitin ligase complex"/>
    <property type="evidence" value="ECO:0007669"/>
    <property type="project" value="TreeGrafter"/>
</dbReference>
<evidence type="ECO:0000256" key="1">
    <source>
        <dbReference type="ARBA" id="ARBA00022574"/>
    </source>
</evidence>
<dbReference type="AlphaFoldDB" id="A0A9N9DP83"/>
<dbReference type="GO" id="GO:0000109">
    <property type="term" value="C:nucleotide-excision repair complex"/>
    <property type="evidence" value="ECO:0007669"/>
    <property type="project" value="TreeGrafter"/>
</dbReference>
<dbReference type="Proteomes" id="UP000789739">
    <property type="component" value="Unassembled WGS sequence"/>
</dbReference>
<dbReference type="InterPro" id="IPR020472">
    <property type="entry name" value="WD40_PAC1"/>
</dbReference>
<dbReference type="PROSITE" id="PS50082">
    <property type="entry name" value="WD_REPEATS_2"/>
    <property type="match status" value="3"/>
</dbReference>
<dbReference type="InterPro" id="IPR019775">
    <property type="entry name" value="WD40_repeat_CS"/>
</dbReference>
<keyword evidence="2" id="KW-0677">Repeat</keyword>
<dbReference type="InterPro" id="IPR015943">
    <property type="entry name" value="WD40/YVTN_repeat-like_dom_sf"/>
</dbReference>
<proteinExistence type="predicted"/>
<accession>A0A9N9DP83</accession>
<feature type="repeat" description="WD" evidence="5">
    <location>
        <begin position="241"/>
        <end position="282"/>
    </location>
</feature>
<gene>
    <name evidence="6" type="ORF">PBRASI_LOCUS9876</name>
</gene>
<comment type="caution">
    <text evidence="6">The sequence shown here is derived from an EMBL/GenBank/DDBJ whole genome shotgun (WGS) entry which is preliminary data.</text>
</comment>
<evidence type="ECO:0000256" key="5">
    <source>
        <dbReference type="PROSITE-ProRule" id="PRU00221"/>
    </source>
</evidence>
<dbReference type="GO" id="GO:0006283">
    <property type="term" value="P:transcription-coupled nucleotide-excision repair"/>
    <property type="evidence" value="ECO:0007669"/>
    <property type="project" value="InterPro"/>
</dbReference>
<dbReference type="Pfam" id="PF00400">
    <property type="entry name" value="WD40"/>
    <property type="match status" value="4"/>
</dbReference>
<keyword evidence="1 5" id="KW-0853">WD repeat</keyword>